<evidence type="ECO:0000256" key="1">
    <source>
        <dbReference type="SAM" id="MobiDB-lite"/>
    </source>
</evidence>
<reference evidence="3" key="1">
    <citation type="submission" date="2013-06" db="EMBL/GenBank/DDBJ databases">
        <authorList>
            <person name="Zhao Q."/>
        </authorList>
    </citation>
    <scope>NUCLEOTIDE SEQUENCE</scope>
    <source>
        <strain evidence="3">cv. W1943</strain>
    </source>
</reference>
<name>A0A0E0R8R1_ORYRU</name>
<proteinExistence type="predicted"/>
<accession>A0A0E0R8R1</accession>
<organism evidence="2 3">
    <name type="scientific">Oryza rufipogon</name>
    <name type="common">Brownbeard rice</name>
    <name type="synonym">Asian wild rice</name>
    <dbReference type="NCBI Taxonomy" id="4529"/>
    <lineage>
        <taxon>Eukaryota</taxon>
        <taxon>Viridiplantae</taxon>
        <taxon>Streptophyta</taxon>
        <taxon>Embryophyta</taxon>
        <taxon>Tracheophyta</taxon>
        <taxon>Spermatophyta</taxon>
        <taxon>Magnoliopsida</taxon>
        <taxon>Liliopsida</taxon>
        <taxon>Poales</taxon>
        <taxon>Poaceae</taxon>
        <taxon>BOP clade</taxon>
        <taxon>Oryzoideae</taxon>
        <taxon>Oryzeae</taxon>
        <taxon>Oryzinae</taxon>
        <taxon>Oryza</taxon>
    </lineage>
</organism>
<dbReference type="AlphaFoldDB" id="A0A0E0R8R1"/>
<dbReference type="EnsemblPlants" id="ORUFI11G15340.1">
    <property type="protein sequence ID" value="ORUFI11G15340.1"/>
    <property type="gene ID" value="ORUFI11G15340"/>
</dbReference>
<keyword evidence="3" id="KW-1185">Reference proteome</keyword>
<protein>
    <submittedName>
        <fullName evidence="2">Uncharacterized protein</fullName>
    </submittedName>
</protein>
<feature type="region of interest" description="Disordered" evidence="1">
    <location>
        <begin position="1"/>
        <end position="43"/>
    </location>
</feature>
<reference evidence="2" key="2">
    <citation type="submission" date="2015-06" db="UniProtKB">
        <authorList>
            <consortium name="EnsemblPlants"/>
        </authorList>
    </citation>
    <scope>IDENTIFICATION</scope>
</reference>
<dbReference type="HOGENOM" id="CLU_2430872_0_0_1"/>
<dbReference type="Proteomes" id="UP000008022">
    <property type="component" value="Unassembled WGS sequence"/>
</dbReference>
<evidence type="ECO:0000313" key="2">
    <source>
        <dbReference type="EnsemblPlants" id="ORUFI11G15340.1"/>
    </source>
</evidence>
<feature type="compositionally biased region" description="Low complexity" evidence="1">
    <location>
        <begin position="1"/>
        <end position="15"/>
    </location>
</feature>
<evidence type="ECO:0000313" key="3">
    <source>
        <dbReference type="Proteomes" id="UP000008022"/>
    </source>
</evidence>
<sequence>MAGPSSSPSASSSCGRGSGGRCRTDARRQPWQWRGRNAAGRLQRPVTVEAKETWSTTSGAPKIASLLEVEAKDERMPAVVGPSSSPGLVFM</sequence>
<dbReference type="Gramene" id="ORUFI11G15340.1">
    <property type="protein sequence ID" value="ORUFI11G15340.1"/>
    <property type="gene ID" value="ORUFI11G15340"/>
</dbReference>